<feature type="transmembrane region" description="Helical" evidence="2">
    <location>
        <begin position="81"/>
        <end position="99"/>
    </location>
</feature>
<dbReference type="PANTHER" id="PTHR36299:SF3">
    <property type="entry name" value="FI03431P"/>
    <property type="match status" value="1"/>
</dbReference>
<feature type="compositionally biased region" description="Low complexity" evidence="1">
    <location>
        <begin position="381"/>
        <end position="409"/>
    </location>
</feature>
<feature type="compositionally biased region" description="Low complexity" evidence="1">
    <location>
        <begin position="488"/>
        <end position="507"/>
    </location>
</feature>
<evidence type="ECO:0000313" key="5">
    <source>
        <dbReference type="Proteomes" id="UP000475862"/>
    </source>
</evidence>
<proteinExistence type="predicted"/>
<comment type="caution">
    <text evidence="4">The sequence shown here is derived from an EMBL/GenBank/DDBJ whole genome shotgun (WGS) entry which is preliminary data.</text>
</comment>
<dbReference type="InterPro" id="IPR016024">
    <property type="entry name" value="ARM-type_fold"/>
</dbReference>
<evidence type="ECO:0000256" key="2">
    <source>
        <dbReference type="SAM" id="Phobius"/>
    </source>
</evidence>
<dbReference type="AlphaFoldDB" id="A0A6G0TW27"/>
<dbReference type="Pfam" id="PF15998">
    <property type="entry name" value="DUF4773"/>
    <property type="match status" value="1"/>
</dbReference>
<keyword evidence="5" id="KW-1185">Reference proteome</keyword>
<evidence type="ECO:0000259" key="3">
    <source>
        <dbReference type="Pfam" id="PF15998"/>
    </source>
</evidence>
<dbReference type="PANTHER" id="PTHR36299">
    <property type="entry name" value="AGAP008005-PA"/>
    <property type="match status" value="1"/>
</dbReference>
<dbReference type="InterPro" id="IPR031941">
    <property type="entry name" value="DUF4773"/>
</dbReference>
<keyword evidence="2" id="KW-1133">Transmembrane helix</keyword>
<feature type="region of interest" description="Disordered" evidence="1">
    <location>
        <begin position="257"/>
        <end position="565"/>
    </location>
</feature>
<feature type="domain" description="DUF4773" evidence="3">
    <location>
        <begin position="140"/>
        <end position="255"/>
    </location>
</feature>
<keyword evidence="2" id="KW-0472">Membrane</keyword>
<feature type="compositionally biased region" description="Polar residues" evidence="1">
    <location>
        <begin position="361"/>
        <end position="379"/>
    </location>
</feature>
<dbReference type="SUPFAM" id="SSF48371">
    <property type="entry name" value="ARM repeat"/>
    <property type="match status" value="1"/>
</dbReference>
<gene>
    <name evidence="4" type="ORF">AGLY_005772</name>
</gene>
<dbReference type="EMBL" id="VYZN01000016">
    <property type="protein sequence ID" value="KAE9538673.1"/>
    <property type="molecule type" value="Genomic_DNA"/>
</dbReference>
<reference evidence="4 5" key="1">
    <citation type="submission" date="2019-08" db="EMBL/GenBank/DDBJ databases">
        <title>The genome of the soybean aphid Biotype 1, its phylome, world population structure and adaptation to the North American continent.</title>
        <authorList>
            <person name="Giordano R."/>
            <person name="Donthu R.K."/>
            <person name="Hernandez A.G."/>
            <person name="Wright C.L."/>
            <person name="Zimin A.V."/>
        </authorList>
    </citation>
    <scope>NUCLEOTIDE SEQUENCE [LARGE SCALE GENOMIC DNA]</scope>
    <source>
        <tissue evidence="4">Whole aphids</tissue>
    </source>
</reference>
<keyword evidence="2" id="KW-0812">Transmembrane</keyword>
<dbReference type="Proteomes" id="UP000475862">
    <property type="component" value="Unassembled WGS sequence"/>
</dbReference>
<evidence type="ECO:0000256" key="1">
    <source>
        <dbReference type="SAM" id="MobiDB-lite"/>
    </source>
</evidence>
<evidence type="ECO:0000313" key="4">
    <source>
        <dbReference type="EMBL" id="KAE9538673.1"/>
    </source>
</evidence>
<feature type="compositionally biased region" description="Acidic residues" evidence="1">
    <location>
        <begin position="439"/>
        <end position="454"/>
    </location>
</feature>
<feature type="compositionally biased region" description="Acidic residues" evidence="1">
    <location>
        <begin position="511"/>
        <end position="522"/>
    </location>
</feature>
<dbReference type="OrthoDB" id="5952164at2759"/>
<organism evidence="4 5">
    <name type="scientific">Aphis glycines</name>
    <name type="common">Soybean aphid</name>
    <dbReference type="NCBI Taxonomy" id="307491"/>
    <lineage>
        <taxon>Eukaryota</taxon>
        <taxon>Metazoa</taxon>
        <taxon>Ecdysozoa</taxon>
        <taxon>Arthropoda</taxon>
        <taxon>Hexapoda</taxon>
        <taxon>Insecta</taxon>
        <taxon>Pterygota</taxon>
        <taxon>Neoptera</taxon>
        <taxon>Paraneoptera</taxon>
        <taxon>Hemiptera</taxon>
        <taxon>Sternorrhyncha</taxon>
        <taxon>Aphidomorpha</taxon>
        <taxon>Aphidoidea</taxon>
        <taxon>Aphididae</taxon>
        <taxon>Aphidini</taxon>
        <taxon>Aphis</taxon>
        <taxon>Aphis</taxon>
    </lineage>
</organism>
<feature type="compositionally biased region" description="Acidic residues" evidence="1">
    <location>
        <begin position="272"/>
        <end position="315"/>
    </location>
</feature>
<sequence>MSFQAARKTVTGIAVEVAYSPGTRTAAVVILPDSSQLVPTTRDEFKAVFHPACILLDVFLRRNIVPKFFSNWSAIYIKMRLSVVFELLLIFLIIAFAAYGRVVPEKKDVWNIGLNNVKDHLKAMGRARQATPQAAPPNRYCACSNLMCNCCRDFSLPVVPIKGPGCASLKYLKGDQMMVTMSFGDKVLRNTTISGKKPKPVCMSLPGGISKFCGRVYGISKEGDQFKACLGLELRALDDVEAALRVSCFRFGPQGMKVEPAQPLPASQTLQGEDEDDEDDDDDDDDDDYGLGGGDDEEEEDDDTVDEDSENDVESTGDYTGFSALSTDFLDSLFGGGGGEEDEADTNVKPTAKPSAVTVKSKITTPSQLTSQQVTSEKQTSAESVTSTSYTVSVVQEPVSSSSEVISEVRPTAASPLDDNPTDRVETVPTPTTNKDKDYDDDDDEDEDEDDGDIVSDIIETAASAVGISDSEKNSTVATTKSADKQATTEAAAVSAAASSTVGSVPAGKDYDDDDDDDDDDDSYSRRFKHMPVAIVPNDRRGRTHRRMRLSSSDDESTIHFMKKV</sequence>
<protein>
    <recommendedName>
        <fullName evidence="3">DUF4773 domain-containing protein</fullName>
    </recommendedName>
</protein>
<accession>A0A6G0TW27</accession>
<name>A0A6G0TW27_APHGL</name>